<organism evidence="3 4">
    <name type="scientific">Pseudonocardia yuanmonensis</name>
    <dbReference type="NCBI Taxonomy" id="1095914"/>
    <lineage>
        <taxon>Bacteria</taxon>
        <taxon>Bacillati</taxon>
        <taxon>Actinomycetota</taxon>
        <taxon>Actinomycetes</taxon>
        <taxon>Pseudonocardiales</taxon>
        <taxon>Pseudonocardiaceae</taxon>
        <taxon>Pseudonocardia</taxon>
    </lineage>
</organism>
<protein>
    <recommendedName>
        <fullName evidence="2">PE domain-containing protein</fullName>
    </recommendedName>
</protein>
<proteinExistence type="predicted"/>
<dbReference type="InterPro" id="IPR000084">
    <property type="entry name" value="PE-PGRS_N"/>
</dbReference>
<evidence type="ECO:0000313" key="4">
    <source>
        <dbReference type="Proteomes" id="UP001500325"/>
    </source>
</evidence>
<dbReference type="Proteomes" id="UP001500325">
    <property type="component" value="Unassembled WGS sequence"/>
</dbReference>
<reference evidence="4" key="1">
    <citation type="journal article" date="2019" name="Int. J. Syst. Evol. Microbiol.">
        <title>The Global Catalogue of Microorganisms (GCM) 10K type strain sequencing project: providing services to taxonomists for standard genome sequencing and annotation.</title>
        <authorList>
            <consortium name="The Broad Institute Genomics Platform"/>
            <consortium name="The Broad Institute Genome Sequencing Center for Infectious Disease"/>
            <person name="Wu L."/>
            <person name="Ma J."/>
        </authorList>
    </citation>
    <scope>NUCLEOTIDE SEQUENCE [LARGE SCALE GENOMIC DNA]</scope>
    <source>
        <strain evidence="4">JCM 18055</strain>
    </source>
</reference>
<evidence type="ECO:0000256" key="1">
    <source>
        <dbReference type="SAM" id="MobiDB-lite"/>
    </source>
</evidence>
<name>A0ABP8WBJ7_9PSEU</name>
<feature type="region of interest" description="Disordered" evidence="1">
    <location>
        <begin position="19"/>
        <end position="50"/>
    </location>
</feature>
<evidence type="ECO:0000313" key="3">
    <source>
        <dbReference type="EMBL" id="GAA4684324.1"/>
    </source>
</evidence>
<accession>A0ABP8WBJ7</accession>
<sequence>MAEHGDPIVFTIATGSSRSGPARAVRCDHPGMTAPRWDDPGPVVPRSSQSLSYSPVLRVDPERVEGLVRRLEGVIRKVAEVERSLDVLFVAAPANDPISRNASNQSSAMIDNARSYLAKWRQALIAAGAALASQSHGYVATEDAFASLT</sequence>
<dbReference type="EMBL" id="BAABIC010000005">
    <property type="protein sequence ID" value="GAA4684324.1"/>
    <property type="molecule type" value="Genomic_DNA"/>
</dbReference>
<gene>
    <name evidence="3" type="ORF">GCM10023215_18870</name>
</gene>
<comment type="caution">
    <text evidence="3">The sequence shown here is derived from an EMBL/GenBank/DDBJ whole genome shotgun (WGS) entry which is preliminary data.</text>
</comment>
<evidence type="ECO:0000259" key="2">
    <source>
        <dbReference type="Pfam" id="PF00934"/>
    </source>
</evidence>
<feature type="domain" description="PE" evidence="2">
    <location>
        <begin position="57"/>
        <end position="144"/>
    </location>
</feature>
<dbReference type="Pfam" id="PF00934">
    <property type="entry name" value="PE"/>
    <property type="match status" value="1"/>
</dbReference>
<keyword evidence="4" id="KW-1185">Reference proteome</keyword>